<name>A0A8J8T5Q4_HALGN</name>
<evidence type="ECO:0000256" key="1">
    <source>
        <dbReference type="SAM" id="Coils"/>
    </source>
</evidence>
<feature type="region of interest" description="Disordered" evidence="2">
    <location>
        <begin position="453"/>
        <end position="491"/>
    </location>
</feature>
<feature type="compositionally biased region" description="Polar residues" evidence="2">
    <location>
        <begin position="208"/>
        <end position="228"/>
    </location>
</feature>
<feature type="region of interest" description="Disordered" evidence="2">
    <location>
        <begin position="613"/>
        <end position="659"/>
    </location>
</feature>
<feature type="region of interest" description="Disordered" evidence="2">
    <location>
        <begin position="202"/>
        <end position="251"/>
    </location>
</feature>
<reference evidence="3" key="1">
    <citation type="submission" date="2019-06" db="EMBL/GenBank/DDBJ databases">
        <authorList>
            <person name="Zheng W."/>
        </authorList>
    </citation>
    <scope>NUCLEOTIDE SEQUENCE</scope>
    <source>
        <strain evidence="3">QDHG01</strain>
    </source>
</reference>
<protein>
    <submittedName>
        <fullName evidence="3">Uncharacterized protein</fullName>
    </submittedName>
</protein>
<organism evidence="3 4">
    <name type="scientific">Halteria grandinella</name>
    <dbReference type="NCBI Taxonomy" id="5974"/>
    <lineage>
        <taxon>Eukaryota</taxon>
        <taxon>Sar</taxon>
        <taxon>Alveolata</taxon>
        <taxon>Ciliophora</taxon>
        <taxon>Intramacronucleata</taxon>
        <taxon>Spirotrichea</taxon>
        <taxon>Stichotrichia</taxon>
        <taxon>Sporadotrichida</taxon>
        <taxon>Halteriidae</taxon>
        <taxon>Halteria</taxon>
    </lineage>
</organism>
<feature type="coiled-coil region" evidence="1">
    <location>
        <begin position="302"/>
        <end position="339"/>
    </location>
</feature>
<evidence type="ECO:0000256" key="2">
    <source>
        <dbReference type="SAM" id="MobiDB-lite"/>
    </source>
</evidence>
<accession>A0A8J8T5Q4</accession>
<sequence length="722" mass="82659">MKQSSPPLEIPTASLMYQQNNPFKNKSKLNDYLLDNHFDLSLEGSRELSSHKNSVQLTSKLTAGTQESKIIPSDGQGYGNFIGTAIGKGKQIAPHSLIHIMRSQNTSPRAQTGPGSSRFAAQQIDSSRIAMQTPSNGLAYQFGVKGTMKPINLQKTAPIVGPNGMDLNPIIQWMNYKQDIEHTVNKGNKMNESQRYERINLKTAGPISRTSARPSIDKTSQGAQNSLDQQRQQMNRTVQQPRRNIGGSLYGSVLDTAGNASVLSSPRDQEQMKAPRPFGLTNSFKQRLHTSQQRHKAEYQPITVSKAALEDMHEEIKFLKQENNQLNELNRKLTEDLMRYTYKDTLKEAQYILEGQYNEILAPQKYKYLLEDKEQYLKALKFNQSEVKADIQKDFEKDLFRVRADFGEELEQLYEIVSMQNKQMLKLKKQKEELNAKVFGLSNQLEVQMQMNNRKSLAKRSSQASRFGAGQSEQDKRMSGVNQFQAQQQQQQLLSNDGTTTYNDGEEEEANEMADYLEFKKKMGSLQEAHDAMKKENIELKAIHKEQYAKMKALKTQVQKYQSTYHDIDIGELHRKLQYLESECDVMTRLNTKLTQHIDTITKHNDELRKTLKQHQEKERREKEAAEQAVREQQEIEDAKNSHLPGYVPKAPKGRASTLRANHQNEAKSQHYADDSDLSQLGSAPLEILEAEMPTYKKAMREQYEVALNVYNQDNDIIKKHF</sequence>
<dbReference type="AlphaFoldDB" id="A0A8J8T5Q4"/>
<keyword evidence="4" id="KW-1185">Reference proteome</keyword>
<gene>
    <name evidence="3" type="ORF">FGO68_gene11861</name>
</gene>
<feature type="compositionally biased region" description="Polar residues" evidence="2">
    <location>
        <begin position="453"/>
        <end position="465"/>
    </location>
</feature>
<feature type="compositionally biased region" description="Low complexity" evidence="2">
    <location>
        <begin position="229"/>
        <end position="240"/>
    </location>
</feature>
<feature type="coiled-coil region" evidence="1">
    <location>
        <begin position="417"/>
        <end position="444"/>
    </location>
</feature>
<keyword evidence="1" id="KW-0175">Coiled coil</keyword>
<comment type="caution">
    <text evidence="3">The sequence shown here is derived from an EMBL/GenBank/DDBJ whole genome shotgun (WGS) entry which is preliminary data.</text>
</comment>
<dbReference type="OrthoDB" id="327274at2759"/>
<feature type="compositionally biased region" description="Basic and acidic residues" evidence="2">
    <location>
        <begin position="613"/>
        <end position="641"/>
    </location>
</feature>
<evidence type="ECO:0000313" key="3">
    <source>
        <dbReference type="EMBL" id="TNV82715.1"/>
    </source>
</evidence>
<evidence type="ECO:0000313" key="4">
    <source>
        <dbReference type="Proteomes" id="UP000785679"/>
    </source>
</evidence>
<dbReference type="EMBL" id="RRYP01004629">
    <property type="protein sequence ID" value="TNV82715.1"/>
    <property type="molecule type" value="Genomic_DNA"/>
</dbReference>
<proteinExistence type="predicted"/>
<dbReference type="Proteomes" id="UP000785679">
    <property type="component" value="Unassembled WGS sequence"/>
</dbReference>